<dbReference type="InterPro" id="IPR019440">
    <property type="entry name" value="MAU2"/>
</dbReference>
<dbReference type="OMA" id="KIASRNC"/>
<evidence type="ECO:0000256" key="2">
    <source>
        <dbReference type="ARBA" id="ARBA00008585"/>
    </source>
</evidence>
<dbReference type="FunCoup" id="I2H691">
    <property type="interactions" value="148"/>
</dbReference>
<keyword evidence="4" id="KW-0498">Mitosis</keyword>
<dbReference type="InParanoid" id="I2H691"/>
<comment type="similarity">
    <text evidence="2">Belongs to the SCC4/mau-2 family.</text>
</comment>
<evidence type="ECO:0000313" key="8">
    <source>
        <dbReference type="EMBL" id="CCH61893.1"/>
    </source>
</evidence>
<dbReference type="GO" id="GO:0007059">
    <property type="term" value="P:chromosome segregation"/>
    <property type="evidence" value="ECO:0007669"/>
    <property type="project" value="UniProtKB-KW"/>
</dbReference>
<evidence type="ECO:0000256" key="7">
    <source>
        <dbReference type="ARBA" id="ARBA00023306"/>
    </source>
</evidence>
<keyword evidence="7" id="KW-0131">Cell cycle</keyword>
<evidence type="ECO:0000256" key="4">
    <source>
        <dbReference type="ARBA" id="ARBA00022776"/>
    </source>
</evidence>
<accession>I2H691</accession>
<keyword evidence="5" id="KW-0159">Chromosome partition</keyword>
<evidence type="ECO:0000256" key="6">
    <source>
        <dbReference type="ARBA" id="ARBA00023242"/>
    </source>
</evidence>
<sequence>MQAKTQIIRKPKKLSNETLYYLANQYIDQAYKNSFKIQNESQLIQYYKLIQLSIELCSKLAASRSNFNIHKKNFILFKIVLLLLDNSINYKLIDSQLSTLINQLDLQKKNHYLQNNLHFNCIFVKLWNLPLWKGDPKQYNIALDDTLTYKSYLTTILHHSSHDFGINLQFSIISFIHLFWLIKLNKNKSLIDSTFKHLLSFNNSLPTNHSNFVWINYNSFISLVYLNYILQNNLIIPRVLQSNITSIQASPMSKNLKAWHLIIDLLFLIKRDSNITLKLNEIKSFFDSNSLNLSSLYLNFTTNDDNKLQISLNDIVLKIDLFSIFNYRNLTNILLFLQSISYLINSTEKNSNFALIYLPKIKKNILSIQLNLKSSKNVPLAFHDANQNWYSKFLNLIDFYSLWYDLILNNFTSLPLAKDNDPYFKLISTHLDSTNDNTLQLYQHIIDSPSISNSNSHLKLFALFNSYLILSSRLSQTNSSDDTHSIINKLNNTWSNLNSIFLSNSSNLFTKNNNYFVTFIILWISSHLQPFNSNPLPSTDKEKEFFISNLEKFYQQNSFYSTLTDSTSSSTSQFHLKKSLHLQILLNYIGTRLFEHDLTKISKISKTCFHYSMKFNFHYKFIYILGLWHLINSTSQLNEREIQKTKLN</sequence>
<comment type="subcellular location">
    <subcellularLocation>
        <location evidence="1">Nucleus</location>
    </subcellularLocation>
</comment>
<proteinExistence type="inferred from homology"/>
<gene>
    <name evidence="8" type="primary">TBLA0F03560</name>
    <name evidence="8" type="ORF">TBLA_0F03560</name>
</gene>
<dbReference type="eggNOG" id="ENOG502QQXI">
    <property type="taxonomic scope" value="Eukaryota"/>
</dbReference>
<dbReference type="Proteomes" id="UP000002866">
    <property type="component" value="Chromosome 6"/>
</dbReference>
<evidence type="ECO:0000256" key="1">
    <source>
        <dbReference type="ARBA" id="ARBA00004123"/>
    </source>
</evidence>
<keyword evidence="9" id="KW-1185">Reference proteome</keyword>
<dbReference type="GO" id="GO:0005634">
    <property type="term" value="C:nucleus"/>
    <property type="evidence" value="ECO:0007669"/>
    <property type="project" value="UniProtKB-SubCell"/>
</dbReference>
<keyword evidence="6" id="KW-0539">Nucleus</keyword>
<reference evidence="8 9" key="1">
    <citation type="journal article" date="2011" name="Proc. Natl. Acad. Sci. U.S.A.">
        <title>Evolutionary erosion of yeast sex chromosomes by mating-type switching accidents.</title>
        <authorList>
            <person name="Gordon J.L."/>
            <person name="Armisen D."/>
            <person name="Proux-Wera E."/>
            <person name="Oheigeartaigh S.S."/>
            <person name="Byrne K.P."/>
            <person name="Wolfe K.H."/>
        </authorList>
    </citation>
    <scope>NUCLEOTIDE SEQUENCE [LARGE SCALE GENOMIC DNA]</scope>
    <source>
        <strain evidence="9">ATCC 34711 / CBS 6284 / DSM 70876 / NBRC 10599 / NRRL Y-10934 / UCD 77-7</strain>
    </source>
</reference>
<evidence type="ECO:0000256" key="5">
    <source>
        <dbReference type="ARBA" id="ARBA00022829"/>
    </source>
</evidence>
<organism evidence="8 9">
    <name type="scientific">Henningerozyma blattae (strain ATCC 34711 / CBS 6284 / DSM 70876 / NBRC 10599 / NRRL Y-10934 / UCD 77-7)</name>
    <name type="common">Yeast</name>
    <name type="synonym">Tetrapisispora blattae</name>
    <dbReference type="NCBI Taxonomy" id="1071380"/>
    <lineage>
        <taxon>Eukaryota</taxon>
        <taxon>Fungi</taxon>
        <taxon>Dikarya</taxon>
        <taxon>Ascomycota</taxon>
        <taxon>Saccharomycotina</taxon>
        <taxon>Saccharomycetes</taxon>
        <taxon>Saccharomycetales</taxon>
        <taxon>Saccharomycetaceae</taxon>
        <taxon>Henningerozyma</taxon>
    </lineage>
</organism>
<dbReference type="OrthoDB" id="4062938at2759"/>
<evidence type="ECO:0000256" key="3">
    <source>
        <dbReference type="ARBA" id="ARBA00022618"/>
    </source>
</evidence>
<dbReference type="GeneID" id="14497002"/>
<dbReference type="EMBL" id="HE806321">
    <property type="protein sequence ID" value="CCH61893.1"/>
    <property type="molecule type" value="Genomic_DNA"/>
</dbReference>
<dbReference type="GO" id="GO:0007064">
    <property type="term" value="P:mitotic sister chromatid cohesion"/>
    <property type="evidence" value="ECO:0007669"/>
    <property type="project" value="InterPro"/>
</dbReference>
<protein>
    <submittedName>
        <fullName evidence="8">Uncharacterized protein</fullName>
    </submittedName>
</protein>
<dbReference type="GO" id="GO:0051301">
    <property type="term" value="P:cell division"/>
    <property type="evidence" value="ECO:0007669"/>
    <property type="project" value="UniProtKB-KW"/>
</dbReference>
<dbReference type="RefSeq" id="XP_004181412.1">
    <property type="nucleotide sequence ID" value="XM_004181364.1"/>
</dbReference>
<dbReference type="KEGG" id="tbl:TBLA_0F03560"/>
<keyword evidence="3" id="KW-0132">Cell division</keyword>
<name>I2H691_HENB6</name>
<dbReference type="HOGENOM" id="CLU_409364_0_0_1"/>
<dbReference type="AlphaFoldDB" id="I2H691"/>
<evidence type="ECO:0000313" key="9">
    <source>
        <dbReference type="Proteomes" id="UP000002866"/>
    </source>
</evidence>
<dbReference type="Pfam" id="PF10345">
    <property type="entry name" value="Cohesin_load"/>
    <property type="match status" value="1"/>
</dbReference>
<dbReference type="STRING" id="1071380.I2H691"/>